<dbReference type="Pfam" id="PF16131">
    <property type="entry name" value="Torus"/>
    <property type="match status" value="1"/>
</dbReference>
<evidence type="ECO:0000256" key="9">
    <source>
        <dbReference type="ARBA" id="ARBA00023187"/>
    </source>
</evidence>
<accession>A0A1Y2GWA8</accession>
<dbReference type="EMBL" id="MCFF01000012">
    <property type="protein sequence ID" value="ORZ20973.1"/>
    <property type="molecule type" value="Genomic_DNA"/>
</dbReference>
<comment type="caution">
    <text evidence="17">The sequence shown here is derived from an EMBL/GenBank/DDBJ whole genome shotgun (WGS) entry which is preliminary data.</text>
</comment>
<dbReference type="InterPro" id="IPR000571">
    <property type="entry name" value="Znf_CCCH"/>
</dbReference>
<dbReference type="PANTHER" id="PTHR14089:SF2">
    <property type="entry name" value="PRE-MRNA-SPLICING FACTOR CWC2"/>
    <property type="match status" value="1"/>
</dbReference>
<dbReference type="FunFam" id="3.30.70.330:FF:000502">
    <property type="entry name" value="Pre-mRNA-splicing factor cwc2, putative"/>
    <property type="match status" value="1"/>
</dbReference>
<dbReference type="SUPFAM" id="SSF54928">
    <property type="entry name" value="RNA-binding domain, RBD"/>
    <property type="match status" value="1"/>
</dbReference>
<dbReference type="OrthoDB" id="10251848at2759"/>
<dbReference type="PANTHER" id="PTHR14089">
    <property type="entry name" value="PRE-MRNA-SPLICING FACTOR RBM22"/>
    <property type="match status" value="1"/>
</dbReference>
<feature type="region of interest" description="Disordered" evidence="14">
    <location>
        <begin position="302"/>
        <end position="331"/>
    </location>
</feature>
<feature type="compositionally biased region" description="Basic residues" evidence="14">
    <location>
        <begin position="1"/>
        <end position="11"/>
    </location>
</feature>
<dbReference type="GO" id="GO:0008270">
    <property type="term" value="F:zinc ion binding"/>
    <property type="evidence" value="ECO:0007669"/>
    <property type="project" value="UniProtKB-KW"/>
</dbReference>
<evidence type="ECO:0000259" key="15">
    <source>
        <dbReference type="PROSITE" id="PS50102"/>
    </source>
</evidence>
<dbReference type="InterPro" id="IPR032297">
    <property type="entry name" value="Torus"/>
</dbReference>
<proteinExistence type="inferred from homology"/>
<keyword evidence="3" id="KW-0507">mRNA processing</keyword>
<dbReference type="Pfam" id="PF00076">
    <property type="entry name" value="RRM_1"/>
    <property type="match status" value="1"/>
</dbReference>
<evidence type="ECO:0000256" key="8">
    <source>
        <dbReference type="ARBA" id="ARBA00022884"/>
    </source>
</evidence>
<dbReference type="Gene3D" id="3.30.70.330">
    <property type="match status" value="1"/>
</dbReference>
<dbReference type="GO" id="GO:0071006">
    <property type="term" value="C:U2-type catalytic step 1 spliceosome"/>
    <property type="evidence" value="ECO:0007669"/>
    <property type="project" value="TreeGrafter"/>
</dbReference>
<feature type="region of interest" description="Disordered" evidence="14">
    <location>
        <begin position="1"/>
        <end position="32"/>
    </location>
</feature>
<dbReference type="Proteomes" id="UP000193648">
    <property type="component" value="Unassembled WGS sequence"/>
</dbReference>
<keyword evidence="10" id="KW-0539">Nucleus</keyword>
<evidence type="ECO:0000256" key="2">
    <source>
        <dbReference type="ARBA" id="ARBA00008024"/>
    </source>
</evidence>
<evidence type="ECO:0000256" key="1">
    <source>
        <dbReference type="ARBA" id="ARBA00004123"/>
    </source>
</evidence>
<dbReference type="GO" id="GO:0017070">
    <property type="term" value="F:U6 snRNA binding"/>
    <property type="evidence" value="ECO:0007669"/>
    <property type="project" value="TreeGrafter"/>
</dbReference>
<comment type="similarity">
    <text evidence="2">Belongs to the RRM CWC2 family.</text>
</comment>
<protein>
    <recommendedName>
        <fullName evidence="19">Pre-mRNA-splicing factor cwc2</fullName>
    </recommendedName>
</protein>
<dbReference type="GO" id="GO:0008380">
    <property type="term" value="P:RNA splicing"/>
    <property type="evidence" value="ECO:0007669"/>
    <property type="project" value="UniProtKB-KW"/>
</dbReference>
<dbReference type="PROSITE" id="PS50102">
    <property type="entry name" value="RRM"/>
    <property type="match status" value="1"/>
</dbReference>
<feature type="non-terminal residue" evidence="17">
    <location>
        <position position="1"/>
    </location>
</feature>
<keyword evidence="5" id="KW-0747">Spliceosome</keyword>
<dbReference type="GeneID" id="33562563"/>
<dbReference type="RefSeq" id="XP_021882882.1">
    <property type="nucleotide sequence ID" value="XM_022020719.1"/>
</dbReference>
<dbReference type="FunCoup" id="A0A1Y2GWA8">
    <property type="interactions" value="62"/>
</dbReference>
<feature type="domain" description="RRM" evidence="15">
    <location>
        <begin position="138"/>
        <end position="212"/>
    </location>
</feature>
<dbReference type="InterPro" id="IPR036855">
    <property type="entry name" value="Znf_CCCH_sf"/>
</dbReference>
<evidence type="ECO:0000259" key="16">
    <source>
        <dbReference type="PROSITE" id="PS50103"/>
    </source>
</evidence>
<dbReference type="InParanoid" id="A0A1Y2GWA8"/>
<dbReference type="InterPro" id="IPR000504">
    <property type="entry name" value="RRM_dom"/>
</dbReference>
<evidence type="ECO:0000256" key="10">
    <source>
        <dbReference type="ARBA" id="ARBA00023242"/>
    </source>
</evidence>
<keyword evidence="18" id="KW-1185">Reference proteome</keyword>
<dbReference type="GO" id="GO:0000974">
    <property type="term" value="C:Prp19 complex"/>
    <property type="evidence" value="ECO:0007669"/>
    <property type="project" value="EnsemblFungi"/>
</dbReference>
<dbReference type="InterPro" id="IPR012677">
    <property type="entry name" value="Nucleotide-bd_a/b_plait_sf"/>
</dbReference>
<dbReference type="PROSITE" id="PS50103">
    <property type="entry name" value="ZF_C3H1"/>
    <property type="match status" value="1"/>
</dbReference>
<dbReference type="InterPro" id="IPR034181">
    <property type="entry name" value="Cwc2_RRM"/>
</dbReference>
<dbReference type="GO" id="GO:0071014">
    <property type="term" value="C:post-mRNA release spliceosomal complex"/>
    <property type="evidence" value="ECO:0007669"/>
    <property type="project" value="EnsemblFungi"/>
</dbReference>
<keyword evidence="8 12" id="KW-0694">RNA-binding</keyword>
<dbReference type="InterPro" id="IPR035979">
    <property type="entry name" value="RBD_domain_sf"/>
</dbReference>
<keyword evidence="4 13" id="KW-0479">Metal-binding</keyword>
<evidence type="ECO:0000313" key="18">
    <source>
        <dbReference type="Proteomes" id="UP000193648"/>
    </source>
</evidence>
<dbReference type="SMART" id="SM00360">
    <property type="entry name" value="RRM"/>
    <property type="match status" value="1"/>
</dbReference>
<evidence type="ECO:0000256" key="11">
    <source>
        <dbReference type="ARBA" id="ARBA00023306"/>
    </source>
</evidence>
<keyword evidence="6 13" id="KW-0863">Zinc-finger</keyword>
<feature type="domain" description="C3H1-type" evidence="16">
    <location>
        <begin position="75"/>
        <end position="102"/>
    </location>
</feature>
<evidence type="ECO:0000256" key="13">
    <source>
        <dbReference type="PROSITE-ProRule" id="PRU00723"/>
    </source>
</evidence>
<organism evidence="17 18">
    <name type="scientific">Lobosporangium transversale</name>
    <dbReference type="NCBI Taxonomy" id="64571"/>
    <lineage>
        <taxon>Eukaryota</taxon>
        <taxon>Fungi</taxon>
        <taxon>Fungi incertae sedis</taxon>
        <taxon>Mucoromycota</taxon>
        <taxon>Mortierellomycotina</taxon>
        <taxon>Mortierellomycetes</taxon>
        <taxon>Mortierellales</taxon>
        <taxon>Mortierellaceae</taxon>
        <taxon>Lobosporangium</taxon>
    </lineage>
</organism>
<reference evidence="17 18" key="1">
    <citation type="submission" date="2016-07" db="EMBL/GenBank/DDBJ databases">
        <title>Pervasive Adenine N6-methylation of Active Genes in Fungi.</title>
        <authorList>
            <consortium name="DOE Joint Genome Institute"/>
            <person name="Mondo S.J."/>
            <person name="Dannebaum R.O."/>
            <person name="Kuo R.C."/>
            <person name="Labutti K."/>
            <person name="Haridas S."/>
            <person name="Kuo A."/>
            <person name="Salamov A."/>
            <person name="Ahrendt S.R."/>
            <person name="Lipzen A."/>
            <person name="Sullivan W."/>
            <person name="Andreopoulos W.B."/>
            <person name="Clum A."/>
            <person name="Lindquist E."/>
            <person name="Daum C."/>
            <person name="Ramamoorthy G.K."/>
            <person name="Gryganskyi A."/>
            <person name="Culley D."/>
            <person name="Magnuson J.K."/>
            <person name="James T.Y."/>
            <person name="O'Malley M.A."/>
            <person name="Stajich J.E."/>
            <person name="Spatafora J.W."/>
            <person name="Visel A."/>
            <person name="Grigoriev I.V."/>
        </authorList>
    </citation>
    <scope>NUCLEOTIDE SEQUENCE [LARGE SCALE GENOMIC DNA]</scope>
    <source>
        <strain evidence="17 18">NRRL 3116</strain>
    </source>
</reference>
<evidence type="ECO:0000256" key="3">
    <source>
        <dbReference type="ARBA" id="ARBA00022664"/>
    </source>
</evidence>
<dbReference type="AlphaFoldDB" id="A0A1Y2GWA8"/>
<name>A0A1Y2GWA8_9FUNG</name>
<evidence type="ECO:0000256" key="14">
    <source>
        <dbReference type="SAM" id="MobiDB-lite"/>
    </source>
</evidence>
<evidence type="ECO:0000256" key="5">
    <source>
        <dbReference type="ARBA" id="ARBA00022728"/>
    </source>
</evidence>
<evidence type="ECO:0000313" key="17">
    <source>
        <dbReference type="EMBL" id="ORZ20973.1"/>
    </source>
</evidence>
<dbReference type="SUPFAM" id="SSF90229">
    <property type="entry name" value="CCCH zinc finger"/>
    <property type="match status" value="1"/>
</dbReference>
<evidence type="ECO:0000256" key="6">
    <source>
        <dbReference type="ARBA" id="ARBA00022771"/>
    </source>
</evidence>
<sequence length="385" mass="43256">QVRMSRPARRQVAKDKVIGPHPSARDKQQSGQTYNIYYDRWSGGDSRSQGLNSKSKAQYRCDPIKDSGTTKGTYNPNAYFCAFFAKGCCPHGEDCAWLHRLPTRQDHVESGLDVFGRERYEEHREDRGGVGSMLSDTKTLYVGKIHISPDMQAIVEKHFKAWGEIERIKILKDKGVAFVTYQSRLNAEFAKVAMTDQSLDHGEILNIRWATEDPNPRSQAIAKRKAVEMAREAIESKISGDYKQAQHLPGSEEAIIEQSEKRQRYDTNLKETQQSQPTLYIGADGLYYYDYGDYGYNFETQQYDPGRLSHSQEHNKNSIQQSQLQEESKVPSLQERIKASLLTSANAAPNPSLAISAKDKKPVPVKSALSALAGYSSDSESGSES</sequence>
<evidence type="ECO:0000256" key="4">
    <source>
        <dbReference type="ARBA" id="ARBA00022723"/>
    </source>
</evidence>
<evidence type="ECO:0000256" key="12">
    <source>
        <dbReference type="PROSITE-ProRule" id="PRU00176"/>
    </source>
</evidence>
<keyword evidence="9" id="KW-0508">mRNA splicing</keyword>
<dbReference type="GO" id="GO:0006397">
    <property type="term" value="P:mRNA processing"/>
    <property type="evidence" value="ECO:0007669"/>
    <property type="project" value="UniProtKB-KW"/>
</dbReference>
<feature type="zinc finger region" description="C3H1-type" evidence="13">
    <location>
        <begin position="75"/>
        <end position="102"/>
    </location>
</feature>
<gene>
    <name evidence="17" type="ORF">BCR41DRAFT_303538</name>
</gene>
<keyword evidence="7 13" id="KW-0862">Zinc</keyword>
<dbReference type="GO" id="GO:0036002">
    <property type="term" value="F:pre-mRNA binding"/>
    <property type="evidence" value="ECO:0007669"/>
    <property type="project" value="TreeGrafter"/>
</dbReference>
<evidence type="ECO:0000256" key="7">
    <source>
        <dbReference type="ARBA" id="ARBA00022833"/>
    </source>
</evidence>
<evidence type="ECO:0008006" key="19">
    <source>
        <dbReference type="Google" id="ProtNLM"/>
    </source>
</evidence>
<dbReference type="GO" id="GO:0071007">
    <property type="term" value="C:U2-type catalytic step 2 spliceosome"/>
    <property type="evidence" value="ECO:0007669"/>
    <property type="project" value="TreeGrafter"/>
</dbReference>
<keyword evidence="11" id="KW-0131">Cell cycle</keyword>
<dbReference type="STRING" id="64571.A0A1Y2GWA8"/>
<dbReference type="InterPro" id="IPR039171">
    <property type="entry name" value="Cwc2/Slt11"/>
</dbReference>
<dbReference type="CDD" id="cd12360">
    <property type="entry name" value="RRM_cwf2"/>
    <property type="match status" value="1"/>
</dbReference>
<comment type="subcellular location">
    <subcellularLocation>
        <location evidence="1">Nucleus</location>
    </subcellularLocation>
</comment>
<feature type="compositionally biased region" description="Basic and acidic residues" evidence="14">
    <location>
        <begin position="12"/>
        <end position="28"/>
    </location>
</feature>